<accession>A0AAP2GJ35</accession>
<dbReference type="GO" id="GO:0003677">
    <property type="term" value="F:DNA binding"/>
    <property type="evidence" value="ECO:0007669"/>
    <property type="project" value="InterPro"/>
</dbReference>
<dbReference type="InterPro" id="IPR039425">
    <property type="entry name" value="RNA_pol_sigma-70-like"/>
</dbReference>
<evidence type="ECO:0000259" key="5">
    <source>
        <dbReference type="Pfam" id="PF04542"/>
    </source>
</evidence>
<dbReference type="SUPFAM" id="SSF88946">
    <property type="entry name" value="Sigma2 domain of RNA polymerase sigma factors"/>
    <property type="match status" value="1"/>
</dbReference>
<keyword evidence="4" id="KW-0804">Transcription</keyword>
<gene>
    <name evidence="7" type="ORF">KK083_12050</name>
</gene>
<feature type="domain" description="RNA polymerase sigma factor 70 region 4 type 2" evidence="6">
    <location>
        <begin position="134"/>
        <end position="182"/>
    </location>
</feature>
<dbReference type="AlphaFoldDB" id="A0AAP2GJ35"/>
<evidence type="ECO:0000256" key="1">
    <source>
        <dbReference type="ARBA" id="ARBA00010641"/>
    </source>
</evidence>
<evidence type="ECO:0000256" key="2">
    <source>
        <dbReference type="ARBA" id="ARBA00023015"/>
    </source>
</evidence>
<dbReference type="EMBL" id="JAHESF010000010">
    <property type="protein sequence ID" value="MBT1697614.1"/>
    <property type="molecule type" value="Genomic_DNA"/>
</dbReference>
<dbReference type="CDD" id="cd06171">
    <property type="entry name" value="Sigma70_r4"/>
    <property type="match status" value="1"/>
</dbReference>
<dbReference type="Pfam" id="PF04542">
    <property type="entry name" value="Sigma70_r2"/>
    <property type="match status" value="1"/>
</dbReference>
<dbReference type="InterPro" id="IPR007627">
    <property type="entry name" value="RNA_pol_sigma70_r2"/>
</dbReference>
<evidence type="ECO:0000259" key="6">
    <source>
        <dbReference type="Pfam" id="PF08281"/>
    </source>
</evidence>
<proteinExistence type="inferred from homology"/>
<dbReference type="RefSeq" id="WP_254163486.1">
    <property type="nucleotide sequence ID" value="NZ_JAHESF010000010.1"/>
</dbReference>
<keyword evidence="8" id="KW-1185">Reference proteome</keyword>
<evidence type="ECO:0000313" key="7">
    <source>
        <dbReference type="EMBL" id="MBT1697614.1"/>
    </source>
</evidence>
<dbReference type="InterPro" id="IPR013324">
    <property type="entry name" value="RNA_pol_sigma_r3/r4-like"/>
</dbReference>
<dbReference type="Gene3D" id="1.10.10.10">
    <property type="entry name" value="Winged helix-like DNA-binding domain superfamily/Winged helix DNA-binding domain"/>
    <property type="match status" value="1"/>
</dbReference>
<keyword evidence="3" id="KW-0731">Sigma factor</keyword>
<dbReference type="Pfam" id="PF08281">
    <property type="entry name" value="Sigma70_r4_2"/>
    <property type="match status" value="1"/>
</dbReference>
<dbReference type="InterPro" id="IPR036388">
    <property type="entry name" value="WH-like_DNA-bd_sf"/>
</dbReference>
<reference evidence="7 8" key="1">
    <citation type="submission" date="2021-05" db="EMBL/GenBank/DDBJ databases">
        <title>A Polyphasic approach of four new species of the genus Ohtaekwangia: Ohtaekwangia histidinii sp. nov., Ohtaekwangia cretensis sp. nov., Ohtaekwangia indiensis sp. nov., Ohtaekwangia reichenbachii sp. nov. from diverse environment.</title>
        <authorList>
            <person name="Octaviana S."/>
        </authorList>
    </citation>
    <scope>NUCLEOTIDE SEQUENCE [LARGE SCALE GENOMIC DNA]</scope>
    <source>
        <strain evidence="7 8">PWU4</strain>
    </source>
</reference>
<organism evidence="7 8">
    <name type="scientific">Chryseosolibacter histidini</name>
    <dbReference type="NCBI Taxonomy" id="2782349"/>
    <lineage>
        <taxon>Bacteria</taxon>
        <taxon>Pseudomonadati</taxon>
        <taxon>Bacteroidota</taxon>
        <taxon>Cytophagia</taxon>
        <taxon>Cytophagales</taxon>
        <taxon>Chryseotaleaceae</taxon>
        <taxon>Chryseosolibacter</taxon>
    </lineage>
</organism>
<keyword evidence="2" id="KW-0805">Transcription regulation</keyword>
<comment type="caution">
    <text evidence="7">The sequence shown here is derived from an EMBL/GenBank/DDBJ whole genome shotgun (WGS) entry which is preliminary data.</text>
</comment>
<dbReference type="InterPro" id="IPR013249">
    <property type="entry name" value="RNA_pol_sigma70_r4_t2"/>
</dbReference>
<dbReference type="GO" id="GO:0016987">
    <property type="term" value="F:sigma factor activity"/>
    <property type="evidence" value="ECO:0007669"/>
    <property type="project" value="UniProtKB-KW"/>
</dbReference>
<dbReference type="PANTHER" id="PTHR43133">
    <property type="entry name" value="RNA POLYMERASE ECF-TYPE SIGMA FACTO"/>
    <property type="match status" value="1"/>
</dbReference>
<dbReference type="SUPFAM" id="SSF88659">
    <property type="entry name" value="Sigma3 and sigma4 domains of RNA polymerase sigma factors"/>
    <property type="match status" value="1"/>
</dbReference>
<dbReference type="Proteomes" id="UP001319200">
    <property type="component" value="Unassembled WGS sequence"/>
</dbReference>
<evidence type="ECO:0000256" key="4">
    <source>
        <dbReference type="ARBA" id="ARBA00023163"/>
    </source>
</evidence>
<protein>
    <submittedName>
        <fullName evidence="7">RNA polymerase sigma-70 factor</fullName>
    </submittedName>
</protein>
<name>A0AAP2GJ35_9BACT</name>
<dbReference type="GO" id="GO:0006352">
    <property type="term" value="P:DNA-templated transcription initiation"/>
    <property type="evidence" value="ECO:0007669"/>
    <property type="project" value="InterPro"/>
</dbReference>
<dbReference type="NCBIfam" id="TIGR02937">
    <property type="entry name" value="sigma70-ECF"/>
    <property type="match status" value="1"/>
</dbReference>
<dbReference type="InterPro" id="IPR014327">
    <property type="entry name" value="RNA_pol_sigma70_bacteroid"/>
</dbReference>
<evidence type="ECO:0000256" key="3">
    <source>
        <dbReference type="ARBA" id="ARBA00023082"/>
    </source>
</evidence>
<dbReference type="NCBIfam" id="TIGR02985">
    <property type="entry name" value="Sig70_bacteroi1"/>
    <property type="match status" value="1"/>
</dbReference>
<dbReference type="InterPro" id="IPR014284">
    <property type="entry name" value="RNA_pol_sigma-70_dom"/>
</dbReference>
<evidence type="ECO:0000313" key="8">
    <source>
        <dbReference type="Proteomes" id="UP001319200"/>
    </source>
</evidence>
<feature type="domain" description="RNA polymerase sigma-70 region 2" evidence="5">
    <location>
        <begin position="37"/>
        <end position="100"/>
    </location>
</feature>
<dbReference type="PANTHER" id="PTHR43133:SF46">
    <property type="entry name" value="RNA POLYMERASE SIGMA-70 FACTOR ECF SUBFAMILY"/>
    <property type="match status" value="1"/>
</dbReference>
<comment type="similarity">
    <text evidence="1">Belongs to the sigma-70 factor family. ECF subfamily.</text>
</comment>
<dbReference type="Gene3D" id="1.10.1740.10">
    <property type="match status" value="1"/>
</dbReference>
<sequence>MKNHMPDPEQKRVIAITDQEMIPAIRNGNRDAFRAVFDQCYPDLCQYAFTVLRDMDEAEDVVQSTFIKIWEKREALNVQHTLRAYLYKAVYNQCINLLDHRKIKLKHQEYGSHEAKDQVQHPEVFPEELEGHIKAVINELPEQCRRIFMLSRYEELRYAEIADRLNISVNTIENQISKALKILRSKLKDHIV</sequence>
<dbReference type="InterPro" id="IPR013325">
    <property type="entry name" value="RNA_pol_sigma_r2"/>
</dbReference>